<dbReference type="GO" id="GO:0016286">
    <property type="term" value="F:small conductance calcium-activated potassium channel activity"/>
    <property type="evidence" value="ECO:0007669"/>
    <property type="project" value="InterPro"/>
</dbReference>
<feature type="transmembrane region" description="Helical" evidence="2">
    <location>
        <begin position="132"/>
        <end position="155"/>
    </location>
</feature>
<dbReference type="PANTHER" id="PTHR10153">
    <property type="entry name" value="SMALL CONDUCTANCE CALCIUM-ACTIVATED POTASSIUM CHANNEL"/>
    <property type="match status" value="1"/>
</dbReference>
<evidence type="ECO:0000313" key="3">
    <source>
        <dbReference type="EMBL" id="KAL1503542.1"/>
    </source>
</evidence>
<keyword evidence="2" id="KW-0812">Transmembrane</keyword>
<proteinExistence type="predicted"/>
<keyword evidence="2" id="KW-0472">Membrane</keyword>
<comment type="caution">
    <text evidence="3">The sequence shown here is derived from an EMBL/GenBank/DDBJ whole genome shotgun (WGS) entry which is preliminary data.</text>
</comment>
<evidence type="ECO:0000313" key="4">
    <source>
        <dbReference type="Proteomes" id="UP001515480"/>
    </source>
</evidence>
<accession>A0AB34INB2</accession>
<feature type="transmembrane region" description="Helical" evidence="2">
    <location>
        <begin position="331"/>
        <end position="356"/>
    </location>
</feature>
<evidence type="ECO:0000256" key="1">
    <source>
        <dbReference type="SAM" id="MobiDB-lite"/>
    </source>
</evidence>
<dbReference type="GO" id="GO:0016020">
    <property type="term" value="C:membrane"/>
    <property type="evidence" value="ECO:0007669"/>
    <property type="project" value="InterPro"/>
</dbReference>
<name>A0AB34INB2_PRYPA</name>
<feature type="compositionally biased region" description="Low complexity" evidence="1">
    <location>
        <begin position="7"/>
        <end position="20"/>
    </location>
</feature>
<gene>
    <name evidence="3" type="ORF">AB1Y20_012021</name>
</gene>
<dbReference type="SUPFAM" id="SSF81324">
    <property type="entry name" value="Voltage-gated potassium channels"/>
    <property type="match status" value="1"/>
</dbReference>
<feature type="transmembrane region" description="Helical" evidence="2">
    <location>
        <begin position="239"/>
        <end position="259"/>
    </location>
</feature>
<feature type="transmembrane region" description="Helical" evidence="2">
    <location>
        <begin position="280"/>
        <end position="299"/>
    </location>
</feature>
<sequence>MTGGAVVGDAGAPSGAPAGAQRTQRSSLISDLRKVTRRVSTQISHLVHKTTQIAPKRNSAEKAPAIVSTRLKRMIQASIVDDVHTRMAETRKLSMIGVKKKVYARKLLWSSGLSIFLMMIAVELRLNEASTAYINAVKCTNLFVNTVGITFFLLYYMLEHRLVVLARSDTSRLDIILPLVELLSLVIGIIPPWAEGYIYNPRLDGQFSLVDVSTRYDDDNSRIHIDALGVLTFARLPLMAKWVVASGLLHSPTFLAWKYNVEVSPMFRLKYLFTRRPMPFLLWSTMLSWLSFAFILHVFEFRFTPSFGTWTVTSFDYLVGLGYGPMIPDTLVGRLCAGSLTVVGVIAAAMLTAMFADSSELDQSELWLITTIERFHHDRQVKDLACKLLQNAFRAKKVIDGLKQTNGTLGTMHRAVHDSKVVKVARGFIFNSKFRRGMRELKRARMNAHGARTIDNVVNIRVLRSDVTRLNLKLNEKFARVDDRQAAMEKKLDALFALLTEPRSSVNDRESHARDSELHDRTDVHMFVH</sequence>
<reference evidence="3 4" key="1">
    <citation type="journal article" date="2024" name="Science">
        <title>Giant polyketide synthase enzymes in the biosynthesis of giant marine polyether toxins.</title>
        <authorList>
            <person name="Fallon T.R."/>
            <person name="Shende V.V."/>
            <person name="Wierzbicki I.H."/>
            <person name="Pendleton A.L."/>
            <person name="Watervoot N.F."/>
            <person name="Auber R.P."/>
            <person name="Gonzalez D.J."/>
            <person name="Wisecaver J.H."/>
            <person name="Moore B.S."/>
        </authorList>
    </citation>
    <scope>NUCLEOTIDE SEQUENCE [LARGE SCALE GENOMIC DNA]</scope>
    <source>
        <strain evidence="3 4">12B1</strain>
    </source>
</reference>
<dbReference type="EMBL" id="JBGBPQ010000021">
    <property type="protein sequence ID" value="KAL1503542.1"/>
    <property type="molecule type" value="Genomic_DNA"/>
</dbReference>
<dbReference type="InterPro" id="IPR015449">
    <property type="entry name" value="K_chnl_Ca-activ_SK"/>
</dbReference>
<keyword evidence="2" id="KW-1133">Transmembrane helix</keyword>
<dbReference type="Proteomes" id="UP001515480">
    <property type="component" value="Unassembled WGS sequence"/>
</dbReference>
<evidence type="ECO:0000256" key="2">
    <source>
        <dbReference type="SAM" id="Phobius"/>
    </source>
</evidence>
<feature type="region of interest" description="Disordered" evidence="1">
    <location>
        <begin position="1"/>
        <end position="27"/>
    </location>
</feature>
<protein>
    <recommendedName>
        <fullName evidence="5">Potassium channel domain-containing protein</fullName>
    </recommendedName>
</protein>
<feature type="transmembrane region" description="Helical" evidence="2">
    <location>
        <begin position="175"/>
        <end position="194"/>
    </location>
</feature>
<feature type="transmembrane region" description="Helical" evidence="2">
    <location>
        <begin position="107"/>
        <end position="126"/>
    </location>
</feature>
<keyword evidence="4" id="KW-1185">Reference proteome</keyword>
<dbReference type="AlphaFoldDB" id="A0AB34INB2"/>
<evidence type="ECO:0008006" key="5">
    <source>
        <dbReference type="Google" id="ProtNLM"/>
    </source>
</evidence>
<organism evidence="3 4">
    <name type="scientific">Prymnesium parvum</name>
    <name type="common">Toxic golden alga</name>
    <dbReference type="NCBI Taxonomy" id="97485"/>
    <lineage>
        <taxon>Eukaryota</taxon>
        <taxon>Haptista</taxon>
        <taxon>Haptophyta</taxon>
        <taxon>Prymnesiophyceae</taxon>
        <taxon>Prymnesiales</taxon>
        <taxon>Prymnesiaceae</taxon>
        <taxon>Prymnesium</taxon>
    </lineage>
</organism>